<reference evidence="3 4" key="1">
    <citation type="submission" date="2020-05" db="EMBL/GenBank/DDBJ databases">
        <title>Complete genome sequencing of Campylobacter and Arcobacter type strains.</title>
        <authorList>
            <person name="Miller W.G."/>
            <person name="Yee E."/>
        </authorList>
    </citation>
    <scope>NUCLEOTIDE SEQUENCE [LARGE SCALE GENOMIC DNA]</scope>
    <source>
        <strain evidence="3 4">LMG 6451</strain>
    </source>
</reference>
<dbReference type="GeneID" id="77176560"/>
<evidence type="ECO:0000313" key="4">
    <source>
        <dbReference type="Proteomes" id="UP000509722"/>
    </source>
</evidence>
<dbReference type="EMBL" id="CP053832">
    <property type="protein sequence ID" value="QKF85079.1"/>
    <property type="molecule type" value="Genomic_DNA"/>
</dbReference>
<keyword evidence="1" id="KW-1133">Transmembrane helix</keyword>
<dbReference type="RefSeq" id="WP_172539786.1">
    <property type="nucleotide sequence ID" value="NZ_CP053832.1"/>
</dbReference>
<proteinExistence type="predicted"/>
<keyword evidence="1" id="KW-0812">Transmembrane</keyword>
<dbReference type="Proteomes" id="UP000509722">
    <property type="component" value="Chromosome"/>
</dbReference>
<accession>A0A381EFB6</accession>
<evidence type="ECO:0000313" key="5">
    <source>
        <dbReference type="Proteomes" id="UP001075461"/>
    </source>
</evidence>
<dbReference type="Proteomes" id="UP001075461">
    <property type="component" value="Unassembled WGS sequence"/>
</dbReference>
<feature type="transmembrane region" description="Helical" evidence="1">
    <location>
        <begin position="6"/>
        <end position="34"/>
    </location>
</feature>
<organism evidence="2 5">
    <name type="scientific">Campylobacter ureolyticus</name>
    <dbReference type="NCBI Taxonomy" id="827"/>
    <lineage>
        <taxon>Bacteria</taxon>
        <taxon>Pseudomonadati</taxon>
        <taxon>Campylobacterota</taxon>
        <taxon>Epsilonproteobacteria</taxon>
        <taxon>Campylobacterales</taxon>
        <taxon>Campylobacteraceae</taxon>
        <taxon>Campylobacter</taxon>
    </lineage>
</organism>
<evidence type="ECO:0000313" key="2">
    <source>
        <dbReference type="EMBL" id="MCZ6162556.1"/>
    </source>
</evidence>
<dbReference type="EMBL" id="JAPXGP010000018">
    <property type="protein sequence ID" value="MCZ6162556.1"/>
    <property type="molecule type" value="Genomic_DNA"/>
</dbReference>
<sequence length="122" mass="14174">MTKFLWLLLDIFCFAFQVLIYLFLMILFLIFLGFMYGAYIYSPKYDDNQAISTTKPINYTIPDNAYWFGNTISDPRVWIYGTAGFEIANDIFNDSTTPGTQKGTLGAIIKNMYQNIKKRDEE</sequence>
<gene>
    <name evidence="3" type="ORF">CURT_1651</name>
    <name evidence="2" type="ORF">O6B92_09510</name>
</gene>
<keyword evidence="1" id="KW-0472">Membrane</keyword>
<name>A0A381EFB6_9BACT</name>
<dbReference type="AlphaFoldDB" id="A0A381EFB6"/>
<reference evidence="2" key="2">
    <citation type="submission" date="2022-12" db="EMBL/GenBank/DDBJ databases">
        <title>Species Delineation and Comparative Genomics within the Campylobacter ureolyticus Complex.</title>
        <authorList>
            <person name="Maki J."/>
            <person name="Howard M."/>
            <person name="Connelly S."/>
            <person name="Hardy D.J."/>
            <person name="Cameron A."/>
        </authorList>
    </citation>
    <scope>NUCLEOTIDE SEQUENCE</scope>
    <source>
        <strain evidence="2">URMC_786</strain>
    </source>
</reference>
<protein>
    <submittedName>
        <fullName evidence="2">Uncharacterized protein</fullName>
    </submittedName>
</protein>
<evidence type="ECO:0000313" key="3">
    <source>
        <dbReference type="EMBL" id="QKF85079.1"/>
    </source>
</evidence>
<evidence type="ECO:0000256" key="1">
    <source>
        <dbReference type="SAM" id="Phobius"/>
    </source>
</evidence>